<accession>V9FVK8</accession>
<protein>
    <submittedName>
        <fullName evidence="1">Uncharacterized protein</fullName>
    </submittedName>
</protein>
<gene>
    <name evidence="1" type="ORF">F443_01826</name>
</gene>
<evidence type="ECO:0000313" key="1">
    <source>
        <dbReference type="EMBL" id="ETI55509.1"/>
    </source>
</evidence>
<dbReference type="Proteomes" id="UP000018721">
    <property type="component" value="Unassembled WGS sequence"/>
</dbReference>
<proteinExistence type="predicted"/>
<dbReference type="HOGENOM" id="CLU_3280739_0_0_1"/>
<comment type="caution">
    <text evidence="1">The sequence shown here is derived from an EMBL/GenBank/DDBJ whole genome shotgun (WGS) entry which is preliminary data.</text>
</comment>
<evidence type="ECO:0000313" key="2">
    <source>
        <dbReference type="Proteomes" id="UP000018721"/>
    </source>
</evidence>
<reference evidence="1 2" key="1">
    <citation type="submission" date="2013-11" db="EMBL/GenBank/DDBJ databases">
        <title>The Genome Sequence of Phytophthora parasitica P1569.</title>
        <authorList>
            <consortium name="The Broad Institute Genomics Platform"/>
            <person name="Russ C."/>
            <person name="Tyler B."/>
            <person name="Panabieres F."/>
            <person name="Shan W."/>
            <person name="Tripathy S."/>
            <person name="Grunwald N."/>
            <person name="Machado M."/>
            <person name="Johnson C.S."/>
            <person name="Arredondo F."/>
            <person name="Hong C."/>
            <person name="Coffey M."/>
            <person name="Young S.K."/>
            <person name="Zeng Q."/>
            <person name="Gargeya S."/>
            <person name="Fitzgerald M."/>
            <person name="Abouelleil A."/>
            <person name="Alvarado L."/>
            <person name="Chapman S.B."/>
            <person name="Gainer-Dewar J."/>
            <person name="Goldberg J."/>
            <person name="Griggs A."/>
            <person name="Gujja S."/>
            <person name="Hansen M."/>
            <person name="Howarth C."/>
            <person name="Imamovic A."/>
            <person name="Ireland A."/>
            <person name="Larimer J."/>
            <person name="McCowan C."/>
            <person name="Murphy C."/>
            <person name="Pearson M."/>
            <person name="Poon T.W."/>
            <person name="Priest M."/>
            <person name="Roberts A."/>
            <person name="Saif S."/>
            <person name="Shea T."/>
            <person name="Sykes S."/>
            <person name="Wortman J."/>
            <person name="Nusbaum C."/>
            <person name="Birren B."/>
        </authorList>
    </citation>
    <scope>NUCLEOTIDE SEQUENCE [LARGE SCALE GENOMIC DNA]</scope>
    <source>
        <strain evidence="1 2">P1569</strain>
    </source>
</reference>
<organism evidence="1 2">
    <name type="scientific">Phytophthora nicotianae P1569</name>
    <dbReference type="NCBI Taxonomy" id="1317065"/>
    <lineage>
        <taxon>Eukaryota</taxon>
        <taxon>Sar</taxon>
        <taxon>Stramenopiles</taxon>
        <taxon>Oomycota</taxon>
        <taxon>Peronosporomycetes</taxon>
        <taxon>Peronosporales</taxon>
        <taxon>Peronosporaceae</taxon>
        <taxon>Phytophthora</taxon>
    </lineage>
</organism>
<keyword evidence="2" id="KW-1185">Reference proteome</keyword>
<dbReference type="AlphaFoldDB" id="V9FVK8"/>
<sequence>MEISDCVIEPFNQNIRFFGCWRFAFFQQAKHKGKERQQVQQ</sequence>
<dbReference type="EMBL" id="ANIZ01000305">
    <property type="protein sequence ID" value="ETI55509.1"/>
    <property type="molecule type" value="Genomic_DNA"/>
</dbReference>
<name>V9FVK8_PHYNI</name>